<proteinExistence type="predicted"/>
<dbReference type="PANTHER" id="PTHR46585">
    <property type="entry name" value="INTEGRASE CORE DOMAIN CONTAINING PROTEIN"/>
    <property type="match status" value="1"/>
</dbReference>
<dbReference type="Proteomes" id="UP001159363">
    <property type="component" value="Chromosome 5"/>
</dbReference>
<sequence>MKTIYNNARVIDERKFTVGNFICISKQKAIFERKITVIWSHEIFKIISVRQTHLRVYYLETYDGEPIKCGFYEHELQKVRQSGFSSPTPVMCRLRCPDCPTTVMFRLRGPDCLAPVMCRLRCPDCLTPVMCRLRCPDCPTTVMCRLRGPDCLTPVMCRLRCPDCPTPVMCRLRGPNSPTPVMCTSNDLRKSNYHQQALSSERRVDLFILRNTRRSLLNSLAFTDIQQTERKPLSADDPLIRCPEILRVHLTSMLNSAVVYTPQNHVLKFVGLIENHPVHWSTVLQDVSGYEWHHDDSNKQRLRPARFLPARGNTGATELEASRLTTTPPVPFGSSFLDSTPGPLAVARSLGWKYSVSDTRHRACSYYETRRRESTQSNWSTTRQNVRVALRRPTCPPNFPVARYLCHVCRCIRRVSTLREYACLHMSCPEIRYVKSEAGRGSPTFVP</sequence>
<protein>
    <submittedName>
        <fullName evidence="1">Uncharacterized protein</fullName>
    </submittedName>
</protein>
<organism evidence="1 2">
    <name type="scientific">Dryococelus australis</name>
    <dbReference type="NCBI Taxonomy" id="614101"/>
    <lineage>
        <taxon>Eukaryota</taxon>
        <taxon>Metazoa</taxon>
        <taxon>Ecdysozoa</taxon>
        <taxon>Arthropoda</taxon>
        <taxon>Hexapoda</taxon>
        <taxon>Insecta</taxon>
        <taxon>Pterygota</taxon>
        <taxon>Neoptera</taxon>
        <taxon>Polyneoptera</taxon>
        <taxon>Phasmatodea</taxon>
        <taxon>Verophasmatodea</taxon>
        <taxon>Anareolatae</taxon>
        <taxon>Phasmatidae</taxon>
        <taxon>Eurycanthinae</taxon>
        <taxon>Dryococelus</taxon>
    </lineage>
</organism>
<keyword evidence="2" id="KW-1185">Reference proteome</keyword>
<accession>A0ABQ9HBI4</accession>
<comment type="caution">
    <text evidence="1">The sequence shown here is derived from an EMBL/GenBank/DDBJ whole genome shotgun (WGS) entry which is preliminary data.</text>
</comment>
<name>A0ABQ9HBI4_9NEOP</name>
<gene>
    <name evidence="1" type="ORF">PR048_018116</name>
</gene>
<dbReference type="PANTHER" id="PTHR46585:SF1">
    <property type="entry name" value="CHROMO DOMAIN-CONTAINING PROTEIN"/>
    <property type="match status" value="1"/>
</dbReference>
<evidence type="ECO:0000313" key="2">
    <source>
        <dbReference type="Proteomes" id="UP001159363"/>
    </source>
</evidence>
<reference evidence="1 2" key="1">
    <citation type="submission" date="2023-02" db="EMBL/GenBank/DDBJ databases">
        <title>LHISI_Scaffold_Assembly.</title>
        <authorList>
            <person name="Stuart O.P."/>
            <person name="Cleave R."/>
            <person name="Magrath M.J.L."/>
            <person name="Mikheyev A.S."/>
        </authorList>
    </citation>
    <scope>NUCLEOTIDE SEQUENCE [LARGE SCALE GENOMIC DNA]</scope>
    <source>
        <strain evidence="1">Daus_M_001</strain>
        <tissue evidence="1">Leg muscle</tissue>
    </source>
</reference>
<evidence type="ECO:0000313" key="1">
    <source>
        <dbReference type="EMBL" id="KAJ8881630.1"/>
    </source>
</evidence>
<dbReference type="EMBL" id="JARBHB010000006">
    <property type="protein sequence ID" value="KAJ8881630.1"/>
    <property type="molecule type" value="Genomic_DNA"/>
</dbReference>